<name>A0A426TY94_9CHLR</name>
<sequence>MSVMQRSYHTTSGHTHNNDRLEGVYKVTEAFRSIAMAWESIAVGSWSPATIQSFAALARRVALDLSTLGCGALDKGVVDLVLALDTITVTGNVGEAQLRRVDQALASLRAITTQRLLAMDLATVGFSGGEAPMVMHESCPRCAASGVCTISRGRCKEREREAGF</sequence>
<gene>
    <name evidence="1" type="ORF">EI684_12385</name>
</gene>
<organism evidence="1 2">
    <name type="scientific">Candidatus Viridilinea halotolerans</name>
    <dbReference type="NCBI Taxonomy" id="2491704"/>
    <lineage>
        <taxon>Bacteria</taxon>
        <taxon>Bacillati</taxon>
        <taxon>Chloroflexota</taxon>
        <taxon>Chloroflexia</taxon>
        <taxon>Chloroflexales</taxon>
        <taxon>Chloroflexineae</taxon>
        <taxon>Oscillochloridaceae</taxon>
        <taxon>Candidatus Viridilinea</taxon>
    </lineage>
</organism>
<evidence type="ECO:0000313" key="1">
    <source>
        <dbReference type="EMBL" id="RRR70901.1"/>
    </source>
</evidence>
<reference evidence="1 2" key="1">
    <citation type="submission" date="2018-12" db="EMBL/GenBank/DDBJ databases">
        <title>Genome Sequence of Candidatus Viridilinea halotolerans isolated from saline sulfide-rich spring.</title>
        <authorList>
            <person name="Grouzdev D.S."/>
            <person name="Burganskaya E.I."/>
            <person name="Krutkina M.S."/>
            <person name="Sukhacheva M.V."/>
            <person name="Gorlenko V.M."/>
        </authorList>
    </citation>
    <scope>NUCLEOTIDE SEQUENCE [LARGE SCALE GENOMIC DNA]</scope>
    <source>
        <strain evidence="1">Chok-6</strain>
    </source>
</reference>
<dbReference type="Proteomes" id="UP000280307">
    <property type="component" value="Unassembled WGS sequence"/>
</dbReference>
<comment type="caution">
    <text evidence="1">The sequence shown here is derived from an EMBL/GenBank/DDBJ whole genome shotgun (WGS) entry which is preliminary data.</text>
</comment>
<protein>
    <submittedName>
        <fullName evidence="1">Uncharacterized protein</fullName>
    </submittedName>
</protein>
<dbReference type="AlphaFoldDB" id="A0A426TY94"/>
<evidence type="ECO:0000313" key="2">
    <source>
        <dbReference type="Proteomes" id="UP000280307"/>
    </source>
</evidence>
<proteinExistence type="predicted"/>
<accession>A0A426TY94</accession>
<dbReference type="EMBL" id="RSAS01000486">
    <property type="protein sequence ID" value="RRR70901.1"/>
    <property type="molecule type" value="Genomic_DNA"/>
</dbReference>